<feature type="compositionally biased region" description="Basic residues" evidence="1">
    <location>
        <begin position="1"/>
        <end position="10"/>
    </location>
</feature>
<evidence type="ECO:0000313" key="2">
    <source>
        <dbReference type="EMBL" id="TXG66756.1"/>
    </source>
</evidence>
<keyword evidence="3" id="KW-1185">Reference proteome</keyword>
<dbReference type="PANTHER" id="PTHR47851">
    <property type="entry name" value="OS06G0588700 PROTEIN-RELATED"/>
    <property type="match status" value="1"/>
</dbReference>
<gene>
    <name evidence="2" type="ORF">EZV62_008031</name>
</gene>
<dbReference type="Proteomes" id="UP000323000">
    <property type="component" value="Chromosome 3"/>
</dbReference>
<evidence type="ECO:0008006" key="4">
    <source>
        <dbReference type="Google" id="ProtNLM"/>
    </source>
</evidence>
<feature type="region of interest" description="Disordered" evidence="1">
    <location>
        <begin position="1"/>
        <end position="27"/>
    </location>
</feature>
<organism evidence="2 3">
    <name type="scientific">Acer yangbiense</name>
    <dbReference type="NCBI Taxonomy" id="1000413"/>
    <lineage>
        <taxon>Eukaryota</taxon>
        <taxon>Viridiplantae</taxon>
        <taxon>Streptophyta</taxon>
        <taxon>Embryophyta</taxon>
        <taxon>Tracheophyta</taxon>
        <taxon>Spermatophyta</taxon>
        <taxon>Magnoliopsida</taxon>
        <taxon>eudicotyledons</taxon>
        <taxon>Gunneridae</taxon>
        <taxon>Pentapetalae</taxon>
        <taxon>rosids</taxon>
        <taxon>malvids</taxon>
        <taxon>Sapindales</taxon>
        <taxon>Sapindaceae</taxon>
        <taxon>Hippocastanoideae</taxon>
        <taxon>Acereae</taxon>
        <taxon>Acer</taxon>
    </lineage>
</organism>
<comment type="caution">
    <text evidence="2">The sequence shown here is derived from an EMBL/GenBank/DDBJ whole genome shotgun (WGS) entry which is preliminary data.</text>
</comment>
<accession>A0A5C7IEC2</accession>
<proteinExistence type="predicted"/>
<protein>
    <recommendedName>
        <fullName evidence="4">Myb/SANT-like domain-containing protein</fullName>
    </recommendedName>
</protein>
<name>A0A5C7IEC2_9ROSI</name>
<dbReference type="AlphaFoldDB" id="A0A5C7IEC2"/>
<evidence type="ECO:0000313" key="3">
    <source>
        <dbReference type="Proteomes" id="UP000323000"/>
    </source>
</evidence>
<evidence type="ECO:0000256" key="1">
    <source>
        <dbReference type="SAM" id="MobiDB-lite"/>
    </source>
</evidence>
<sequence>MVNSIRKRRKTGGEQTTLDQGGTESTIGANTKLDKMAWINFHRQECQIKNAKGNKKSMNEICDTWNTLSMDEKSKYTMPKDDIVDEKGHLEEAAKDNNVYPFDTRFLQRDLCDLSIELHGKRFTVDPSIFSHIMGISDGGDIVHVDGYVNNVWRSKFSITNRSIKLPHLEEQLKNIKTTYDDFKITFCLYLLGTVLAPTAGEYVDSRKFKTSEMKFSIFVQNMLTLSIRLTTPTPKFDDDHASVAKHFNFKFDDDHAPEHTFIPSLMDEEKRNTIVKTLAEQSSTSINVVKNTCTSNKRKPSWYKLSQYEYDHRTGKSSKFRDGSFHIFCPLKTLDAQMIEYVFLKLLWQLIGLLSTVKVSGPLRRQNELTIISLVADNNTRNATRKRASLYREIIAIYNSEAQRLLLTRQLATNYTNTRLDELKQNAIQHHSDMQHAQLDTTGSLRSADQLDILFRDVATTGEGSWAPFMGFIPNDGEYINEIDKMNGIEININKNLDNTDGDGTPEITPESTLQGNLRKRKENFQAKEGYVVTLSKQLDRLCDSVDGKNDESSIAKVIEMLHDIPEIERGSELFMKAVRLFLKKENREMFVALKDHNLQIMLLEQA</sequence>
<dbReference type="OrthoDB" id="4955136at2759"/>
<dbReference type="PANTHER" id="PTHR47851:SF5">
    <property type="entry name" value="MYB_SANT-LIKE DOMAIN-CONTAINING PROTEIN"/>
    <property type="match status" value="1"/>
</dbReference>
<reference evidence="3" key="1">
    <citation type="journal article" date="2019" name="Gigascience">
        <title>De novo genome assembly of the endangered Acer yangbiense, a plant species with extremely small populations endemic to Yunnan Province, China.</title>
        <authorList>
            <person name="Yang J."/>
            <person name="Wariss H.M."/>
            <person name="Tao L."/>
            <person name="Zhang R."/>
            <person name="Yun Q."/>
            <person name="Hollingsworth P."/>
            <person name="Dao Z."/>
            <person name="Luo G."/>
            <person name="Guo H."/>
            <person name="Ma Y."/>
            <person name="Sun W."/>
        </authorList>
    </citation>
    <scope>NUCLEOTIDE SEQUENCE [LARGE SCALE GENOMIC DNA]</scope>
    <source>
        <strain evidence="3">cv. Malutang</strain>
    </source>
</reference>
<feature type="compositionally biased region" description="Polar residues" evidence="1">
    <location>
        <begin position="13"/>
        <end position="27"/>
    </location>
</feature>
<dbReference type="EMBL" id="VAHF01000003">
    <property type="protein sequence ID" value="TXG66756.1"/>
    <property type="molecule type" value="Genomic_DNA"/>
</dbReference>